<dbReference type="PIRSF" id="PIRSF031900">
    <property type="entry name" value="UCP031900"/>
    <property type="match status" value="1"/>
</dbReference>
<dbReference type="Pfam" id="PF13449">
    <property type="entry name" value="Phytase-like"/>
    <property type="match status" value="1"/>
</dbReference>
<reference evidence="3 4" key="1">
    <citation type="submission" date="2020-03" db="EMBL/GenBank/DDBJ databases">
        <title>Bacterial isolates of synthetic phycosphere.</title>
        <authorList>
            <person name="Fu H."/>
            <person name="Moran M.A."/>
        </authorList>
    </citation>
    <scope>NUCLEOTIDE SEQUENCE [LARGE SCALE GENOMIC DNA]</scope>
    <source>
        <strain evidence="3 4">HF1</strain>
    </source>
</reference>
<dbReference type="Proteomes" id="UP000709466">
    <property type="component" value="Unassembled WGS sequence"/>
</dbReference>
<name>A0ABX0VYU3_9RHOB</name>
<dbReference type="InterPro" id="IPR027372">
    <property type="entry name" value="Phytase-like_dom"/>
</dbReference>
<evidence type="ECO:0000313" key="4">
    <source>
        <dbReference type="Proteomes" id="UP000709466"/>
    </source>
</evidence>
<feature type="signal peptide" evidence="1">
    <location>
        <begin position="1"/>
        <end position="17"/>
    </location>
</feature>
<comment type="caution">
    <text evidence="3">The sequence shown here is derived from an EMBL/GenBank/DDBJ whole genome shotgun (WGS) entry which is preliminary data.</text>
</comment>
<feature type="domain" description="Phytase-like" evidence="2">
    <location>
        <begin position="33"/>
        <end position="264"/>
    </location>
</feature>
<dbReference type="EMBL" id="JAATOP010000008">
    <property type="protein sequence ID" value="NIY73268.1"/>
    <property type="molecule type" value="Genomic_DNA"/>
</dbReference>
<evidence type="ECO:0000256" key="1">
    <source>
        <dbReference type="SAM" id="SignalP"/>
    </source>
</evidence>
<dbReference type="InterPro" id="IPR014567">
    <property type="entry name" value="UCP031900"/>
</dbReference>
<evidence type="ECO:0000259" key="2">
    <source>
        <dbReference type="Pfam" id="PF13449"/>
    </source>
</evidence>
<protein>
    <submittedName>
        <fullName evidence="3">Esterase-like activity of phytase family protein</fullName>
    </submittedName>
</protein>
<keyword evidence="1" id="KW-0732">Signal</keyword>
<organism evidence="3 4">
    <name type="scientific">Marivivens donghaensis</name>
    <dbReference type="NCBI Taxonomy" id="1699413"/>
    <lineage>
        <taxon>Bacteria</taxon>
        <taxon>Pseudomonadati</taxon>
        <taxon>Pseudomonadota</taxon>
        <taxon>Alphaproteobacteria</taxon>
        <taxon>Rhodobacterales</taxon>
        <taxon>Paracoccaceae</taxon>
        <taxon>Marivivens group</taxon>
        <taxon>Marivivens</taxon>
    </lineage>
</organism>
<dbReference type="SUPFAM" id="SSF101898">
    <property type="entry name" value="NHL repeat"/>
    <property type="match status" value="1"/>
</dbReference>
<proteinExistence type="predicted"/>
<accession>A0ABX0VYU3</accession>
<gene>
    <name evidence="3" type="ORF">HCZ30_12610</name>
</gene>
<keyword evidence="4" id="KW-1185">Reference proteome</keyword>
<feature type="chain" id="PRO_5046403526" evidence="1">
    <location>
        <begin position="18"/>
        <end position="279"/>
    </location>
</feature>
<sequence length="279" mass="30802">MRFLPLLLALWASTTHADAHLSSEITLPMGIKGGLSAIEVQNSGNSAVLLSDRGVILTLDLVRENGVLKGLRHTGQADLHNPQGRVLQRPAYDSEGLSITPDGRLIVSFESTPRVWSYTDPAGPAAPYARNPAFADLQPNSGLEALATGPDGTIYTVPERSGRYDRPFPVYRYRNDWDVAFEIPRRGKFLVTGADIGPDGLFYLLERDFVGLGFKTRVRRFDMNGGSEETLIETTTGTHSNLEGISVWEDDQGRIRLTMVSDNNENLFIGTYITEYILD</sequence>
<dbReference type="RefSeq" id="WP_167638652.1">
    <property type="nucleotide sequence ID" value="NZ_JAATOP010000008.1"/>
</dbReference>
<evidence type="ECO:0000313" key="3">
    <source>
        <dbReference type="EMBL" id="NIY73268.1"/>
    </source>
</evidence>